<dbReference type="CDD" id="cd00075">
    <property type="entry name" value="HATPase"/>
    <property type="match status" value="1"/>
</dbReference>
<dbReference type="PANTHER" id="PTHR42878:SF13">
    <property type="entry name" value="HISTIDINE KINASE"/>
    <property type="match status" value="1"/>
</dbReference>
<dbReference type="InterPro" id="IPR004358">
    <property type="entry name" value="Sig_transdc_His_kin-like_C"/>
</dbReference>
<evidence type="ECO:0000256" key="6">
    <source>
        <dbReference type="ARBA" id="ARBA00022679"/>
    </source>
</evidence>
<dbReference type="EMBL" id="CP042433">
    <property type="protein sequence ID" value="QEC56377.1"/>
    <property type="molecule type" value="Genomic_DNA"/>
</dbReference>
<dbReference type="SMART" id="SM00388">
    <property type="entry name" value="HisKA"/>
    <property type="match status" value="1"/>
</dbReference>
<protein>
    <recommendedName>
        <fullName evidence="3">histidine kinase</fullName>
        <ecNumber evidence="3">2.7.13.3</ecNumber>
    </recommendedName>
</protein>
<evidence type="ECO:0000256" key="4">
    <source>
        <dbReference type="ARBA" id="ARBA00022475"/>
    </source>
</evidence>
<dbReference type="CDD" id="cd00082">
    <property type="entry name" value="HisKA"/>
    <property type="match status" value="1"/>
</dbReference>
<organism evidence="14 15">
    <name type="scientific">Flavisolibacter ginsenosidimutans</name>
    <dbReference type="NCBI Taxonomy" id="661481"/>
    <lineage>
        <taxon>Bacteria</taxon>
        <taxon>Pseudomonadati</taxon>
        <taxon>Bacteroidota</taxon>
        <taxon>Chitinophagia</taxon>
        <taxon>Chitinophagales</taxon>
        <taxon>Chitinophagaceae</taxon>
        <taxon>Flavisolibacter</taxon>
    </lineage>
</organism>
<dbReference type="EC" id="2.7.13.3" evidence="3"/>
<feature type="domain" description="Histidine kinase" evidence="13">
    <location>
        <begin position="220"/>
        <end position="441"/>
    </location>
</feature>
<dbReference type="FunFam" id="3.30.565.10:FF:000023">
    <property type="entry name" value="PAS domain-containing sensor histidine kinase"/>
    <property type="match status" value="1"/>
</dbReference>
<keyword evidence="7" id="KW-0547">Nucleotide-binding</keyword>
<dbReference type="GO" id="GO:0030295">
    <property type="term" value="F:protein kinase activator activity"/>
    <property type="evidence" value="ECO:0007669"/>
    <property type="project" value="TreeGrafter"/>
</dbReference>
<dbReference type="PRINTS" id="PR00344">
    <property type="entry name" value="BCTRLSENSOR"/>
</dbReference>
<dbReference type="InterPro" id="IPR005467">
    <property type="entry name" value="His_kinase_dom"/>
</dbReference>
<evidence type="ECO:0000256" key="3">
    <source>
        <dbReference type="ARBA" id="ARBA00012438"/>
    </source>
</evidence>
<dbReference type="GO" id="GO:0005524">
    <property type="term" value="F:ATP binding"/>
    <property type="evidence" value="ECO:0007669"/>
    <property type="project" value="UniProtKB-KW"/>
</dbReference>
<dbReference type="PANTHER" id="PTHR42878">
    <property type="entry name" value="TWO-COMPONENT HISTIDINE KINASE"/>
    <property type="match status" value="1"/>
</dbReference>
<keyword evidence="5" id="KW-0597">Phosphoprotein</keyword>
<evidence type="ECO:0000256" key="9">
    <source>
        <dbReference type="ARBA" id="ARBA00022840"/>
    </source>
</evidence>
<comment type="catalytic activity">
    <reaction evidence="1">
        <text>ATP + protein L-histidine = ADP + protein N-phospho-L-histidine.</text>
        <dbReference type="EC" id="2.7.13.3"/>
    </reaction>
</comment>
<dbReference type="RefSeq" id="WP_146786970.1">
    <property type="nucleotide sequence ID" value="NZ_BAABIO010000001.1"/>
</dbReference>
<dbReference type="InterPro" id="IPR003594">
    <property type="entry name" value="HATPase_dom"/>
</dbReference>
<evidence type="ECO:0000256" key="12">
    <source>
        <dbReference type="SAM" id="Phobius"/>
    </source>
</evidence>
<keyword evidence="4" id="KW-1003">Cell membrane</keyword>
<dbReference type="KEGG" id="fgg:FSB75_10905"/>
<dbReference type="AlphaFoldDB" id="A0A5B8UI79"/>
<feature type="transmembrane region" description="Helical" evidence="12">
    <location>
        <begin position="7"/>
        <end position="26"/>
    </location>
</feature>
<keyword evidence="10" id="KW-0902">Two-component regulatory system</keyword>
<keyword evidence="9" id="KW-0067">ATP-binding</keyword>
<name>A0A5B8UI79_9BACT</name>
<comment type="subcellular location">
    <subcellularLocation>
        <location evidence="2">Cell membrane</location>
    </subcellularLocation>
</comment>
<keyword evidence="12" id="KW-0812">Transmembrane</keyword>
<dbReference type="Gene3D" id="1.10.287.130">
    <property type="match status" value="1"/>
</dbReference>
<evidence type="ECO:0000256" key="10">
    <source>
        <dbReference type="ARBA" id="ARBA00023012"/>
    </source>
</evidence>
<sequence>MKRIFPIIIVLISISLIGIIFIQISWLNNMLVAKEEQIREKLQTVTGVVAAELSQAKGFNITARPFPGFDEFSMEQTKPLTLGSRLTAEDIKEKIDTVFKRQNFDYVPYQFALATLSGEALGTIERQSPEFKQWRQDTVNYFPVIQYITPPSGSAAENLTADEFLIIVIPIKKMVFKDLQPRIIAAILFTLVIVTAFYLTVHTMIRQKKLNVIKNDFINNMTHEFKTPIATISLAVDALKNPKVIGNPEKLTYFSSIIKEENQRMNRQVETILKSALLDRQEIQLNKRPLHVHQIIEDVADNFALRLQEKGGDMEIHLNAENDLIEGDEVHINNIINNLLDNAVKYSKENVPPHISLTTSSAPRKFIIRIEDNGIGMTRETVKRIFEKFYRAHTGNLHNVKGFGLGLSYVKSVVEAHDGTIKPESTLGKGSVFTIELPVQG</sequence>
<dbReference type="InterPro" id="IPR003661">
    <property type="entry name" value="HisK_dim/P_dom"/>
</dbReference>
<evidence type="ECO:0000313" key="15">
    <source>
        <dbReference type="Proteomes" id="UP000321204"/>
    </source>
</evidence>
<dbReference type="GO" id="GO:0000155">
    <property type="term" value="F:phosphorelay sensor kinase activity"/>
    <property type="evidence" value="ECO:0007669"/>
    <property type="project" value="InterPro"/>
</dbReference>
<dbReference type="Pfam" id="PF02518">
    <property type="entry name" value="HATPase_c"/>
    <property type="match status" value="1"/>
</dbReference>
<dbReference type="PROSITE" id="PS50109">
    <property type="entry name" value="HIS_KIN"/>
    <property type="match status" value="1"/>
</dbReference>
<evidence type="ECO:0000256" key="2">
    <source>
        <dbReference type="ARBA" id="ARBA00004236"/>
    </source>
</evidence>
<dbReference type="GO" id="GO:0007234">
    <property type="term" value="P:osmosensory signaling via phosphorelay pathway"/>
    <property type="evidence" value="ECO:0007669"/>
    <property type="project" value="TreeGrafter"/>
</dbReference>
<evidence type="ECO:0000256" key="8">
    <source>
        <dbReference type="ARBA" id="ARBA00022777"/>
    </source>
</evidence>
<keyword evidence="15" id="KW-1185">Reference proteome</keyword>
<keyword evidence="8 14" id="KW-0418">Kinase</keyword>
<evidence type="ECO:0000313" key="14">
    <source>
        <dbReference type="EMBL" id="QEC56377.1"/>
    </source>
</evidence>
<dbReference type="SUPFAM" id="SSF47384">
    <property type="entry name" value="Homodimeric domain of signal transducing histidine kinase"/>
    <property type="match status" value="1"/>
</dbReference>
<dbReference type="GO" id="GO:0005886">
    <property type="term" value="C:plasma membrane"/>
    <property type="evidence" value="ECO:0007669"/>
    <property type="project" value="UniProtKB-SubCell"/>
</dbReference>
<dbReference type="SMART" id="SM00387">
    <property type="entry name" value="HATPase_c"/>
    <property type="match status" value="1"/>
</dbReference>
<evidence type="ECO:0000259" key="13">
    <source>
        <dbReference type="PROSITE" id="PS50109"/>
    </source>
</evidence>
<reference evidence="14 15" key="1">
    <citation type="journal article" date="2015" name="Int. J. Syst. Evol. Microbiol.">
        <title>Flavisolibacter ginsenosidimutans sp. nov., with ginsenoside-converting activity isolated from soil used for cultivating ginseng.</title>
        <authorList>
            <person name="Zhao Y."/>
            <person name="Liu Q."/>
            <person name="Kang M.S."/>
            <person name="Jin F."/>
            <person name="Yu H."/>
            <person name="Im W.T."/>
        </authorList>
    </citation>
    <scope>NUCLEOTIDE SEQUENCE [LARGE SCALE GENOMIC DNA]</scope>
    <source>
        <strain evidence="14 15">Gsoil 636</strain>
    </source>
</reference>
<keyword evidence="12" id="KW-1133">Transmembrane helix</keyword>
<dbReference type="Gene3D" id="3.30.565.10">
    <property type="entry name" value="Histidine kinase-like ATPase, C-terminal domain"/>
    <property type="match status" value="1"/>
</dbReference>
<evidence type="ECO:0000256" key="11">
    <source>
        <dbReference type="ARBA" id="ARBA00023136"/>
    </source>
</evidence>
<evidence type="ECO:0000256" key="1">
    <source>
        <dbReference type="ARBA" id="ARBA00000085"/>
    </source>
</evidence>
<evidence type="ECO:0000256" key="5">
    <source>
        <dbReference type="ARBA" id="ARBA00022553"/>
    </source>
</evidence>
<keyword evidence="11 12" id="KW-0472">Membrane</keyword>
<gene>
    <name evidence="14" type="ORF">FSB75_10905</name>
</gene>
<dbReference type="InterPro" id="IPR036097">
    <property type="entry name" value="HisK_dim/P_sf"/>
</dbReference>
<dbReference type="InterPro" id="IPR036890">
    <property type="entry name" value="HATPase_C_sf"/>
</dbReference>
<evidence type="ECO:0000256" key="7">
    <source>
        <dbReference type="ARBA" id="ARBA00022741"/>
    </source>
</evidence>
<dbReference type="SUPFAM" id="SSF55874">
    <property type="entry name" value="ATPase domain of HSP90 chaperone/DNA topoisomerase II/histidine kinase"/>
    <property type="match status" value="1"/>
</dbReference>
<dbReference type="InterPro" id="IPR050351">
    <property type="entry name" value="BphY/WalK/GraS-like"/>
</dbReference>
<proteinExistence type="predicted"/>
<accession>A0A5B8UI79</accession>
<dbReference type="Pfam" id="PF00512">
    <property type="entry name" value="HisKA"/>
    <property type="match status" value="1"/>
</dbReference>
<dbReference type="OrthoDB" id="9804645at2"/>
<dbReference type="Proteomes" id="UP000321204">
    <property type="component" value="Chromosome"/>
</dbReference>
<feature type="transmembrane region" description="Helical" evidence="12">
    <location>
        <begin position="183"/>
        <end position="201"/>
    </location>
</feature>
<keyword evidence="6" id="KW-0808">Transferase</keyword>
<dbReference type="GO" id="GO:0000156">
    <property type="term" value="F:phosphorelay response regulator activity"/>
    <property type="evidence" value="ECO:0007669"/>
    <property type="project" value="TreeGrafter"/>
</dbReference>